<organism evidence="1 2">
    <name type="scientific">Hyella patelloides LEGE 07179</name>
    <dbReference type="NCBI Taxonomy" id="945734"/>
    <lineage>
        <taxon>Bacteria</taxon>
        <taxon>Bacillati</taxon>
        <taxon>Cyanobacteriota</taxon>
        <taxon>Cyanophyceae</taxon>
        <taxon>Pleurocapsales</taxon>
        <taxon>Hyellaceae</taxon>
        <taxon>Hyella</taxon>
    </lineage>
</organism>
<sequence>MNDEQQKPTTNNQQILCITDHCEHDYMISKSNNLRIIE</sequence>
<gene>
    <name evidence="1" type="ORF">H1P_590005</name>
</gene>
<evidence type="ECO:0000313" key="1">
    <source>
        <dbReference type="EMBL" id="VEP17313.1"/>
    </source>
</evidence>
<dbReference type="AlphaFoldDB" id="A0A563W196"/>
<reference evidence="1 2" key="1">
    <citation type="submission" date="2019-01" db="EMBL/GenBank/DDBJ databases">
        <authorList>
            <person name="Brito A."/>
        </authorList>
    </citation>
    <scope>NUCLEOTIDE SEQUENCE [LARGE SCALE GENOMIC DNA]</scope>
    <source>
        <strain evidence="1">1</strain>
    </source>
</reference>
<dbReference type="Proteomes" id="UP000320055">
    <property type="component" value="Unassembled WGS sequence"/>
</dbReference>
<protein>
    <submittedName>
        <fullName evidence="1">Uncharacterized protein</fullName>
    </submittedName>
</protein>
<name>A0A563W196_9CYAN</name>
<evidence type="ECO:0000313" key="2">
    <source>
        <dbReference type="Proteomes" id="UP000320055"/>
    </source>
</evidence>
<dbReference type="EMBL" id="CAACVJ010000545">
    <property type="protein sequence ID" value="VEP17313.1"/>
    <property type="molecule type" value="Genomic_DNA"/>
</dbReference>
<accession>A0A563W196</accession>
<proteinExistence type="predicted"/>
<keyword evidence="2" id="KW-1185">Reference proteome</keyword>